<keyword evidence="1" id="KW-0472">Membrane</keyword>
<dbReference type="VEuPathDB" id="MicrosporidiaDB:NEQG_01633"/>
<evidence type="ECO:0000313" key="3">
    <source>
        <dbReference type="Proteomes" id="UP000002872"/>
    </source>
</evidence>
<dbReference type="EMBL" id="GL870879">
    <property type="protein sequence ID" value="EIJ88189.1"/>
    <property type="molecule type" value="Genomic_DNA"/>
</dbReference>
<dbReference type="Proteomes" id="UP000002872">
    <property type="component" value="Unassembled WGS sequence"/>
</dbReference>
<dbReference type="AlphaFoldDB" id="I3EG42"/>
<proteinExistence type="predicted"/>
<reference evidence="2" key="1">
    <citation type="submission" date="2011-01" db="EMBL/GenBank/DDBJ databases">
        <title>The Genome Sequence of Nematocida parisii strain ERTm3.</title>
        <authorList>
            <consortium name="The Broad Institute Genome Sequencing Platform"/>
            <consortium name="The Broad Institute Genome Sequencing Center for Infectious Disease"/>
            <person name="Cuomo C."/>
            <person name="Troemel E."/>
            <person name="Young S.K."/>
            <person name="Zeng Q."/>
            <person name="Gargeya S."/>
            <person name="Fitzgerald M."/>
            <person name="Haas B."/>
            <person name="Abouelleil A."/>
            <person name="Alvarado L."/>
            <person name="Arachchi H.M."/>
            <person name="Berlin A."/>
            <person name="Chapman S.B."/>
            <person name="Gearin G."/>
            <person name="Goldberg J."/>
            <person name="Griggs A."/>
            <person name="Gujja S."/>
            <person name="Hansen M."/>
            <person name="Heiman D."/>
            <person name="Howarth C."/>
            <person name="Larimer J."/>
            <person name="Lui A."/>
            <person name="MacDonald P.J.P."/>
            <person name="McCowen C."/>
            <person name="Montmayeur A."/>
            <person name="Murphy C."/>
            <person name="Neiman D."/>
            <person name="Pearson M."/>
            <person name="Priest M."/>
            <person name="Roberts A."/>
            <person name="Saif S."/>
            <person name="Shea T."/>
            <person name="Sisk P."/>
            <person name="Stolte C."/>
            <person name="Sykes S."/>
            <person name="Wortman J."/>
            <person name="Nusbaum C."/>
            <person name="Birren B."/>
        </authorList>
    </citation>
    <scope>NUCLEOTIDE SEQUENCE</scope>
    <source>
        <strain evidence="2">ERTm3</strain>
    </source>
</reference>
<feature type="transmembrane region" description="Helical" evidence="1">
    <location>
        <begin position="111"/>
        <end position="130"/>
    </location>
</feature>
<protein>
    <submittedName>
        <fullName evidence="2">Uncharacterized protein</fullName>
    </submittedName>
</protein>
<keyword evidence="1" id="KW-1133">Transmembrane helix</keyword>
<name>I3EG42_NEMP3</name>
<feature type="transmembrane region" description="Helical" evidence="1">
    <location>
        <begin position="220"/>
        <end position="244"/>
    </location>
</feature>
<dbReference type="HOGENOM" id="CLU_1058024_0_0_1"/>
<accession>I3EG42</accession>
<evidence type="ECO:0000313" key="2">
    <source>
        <dbReference type="EMBL" id="EIJ88189.1"/>
    </source>
</evidence>
<organism evidence="2 3">
    <name type="scientific">Nematocida parisii (strain ERTm3)</name>
    <name type="common">Nematode killer fungus</name>
    <dbReference type="NCBI Taxonomy" id="935791"/>
    <lineage>
        <taxon>Eukaryota</taxon>
        <taxon>Fungi</taxon>
        <taxon>Fungi incertae sedis</taxon>
        <taxon>Microsporidia</taxon>
        <taxon>Nematocida</taxon>
    </lineage>
</organism>
<feature type="transmembrane region" description="Helical" evidence="1">
    <location>
        <begin position="74"/>
        <end position="99"/>
    </location>
</feature>
<keyword evidence="1" id="KW-0812">Transmembrane</keyword>
<dbReference type="OrthoDB" id="10404492at2759"/>
<gene>
    <name evidence="2" type="ORF">NEQG_01633</name>
</gene>
<sequence length="263" mass="30781">MPVMETNISLLNKLNDSIIQLAAALVKIFNVNNMLFRISNKSWHLYMKEINFQEFSKCSNVLQLFGNSLSTLSILHLIVSLAYSLYVWHSIFFNAIAYFGLKSNIVYYLKLVINMPIMISSSIITFYYIVKFQMILISFSLVICKSPVLCTLILFLFPMAVIFLFCVIVNIMQRVVYFSMFRYGDIDNKPIILVMFITFYYIVIDEILNIIINYTNNSSIIEVIIGINLTIILITNIFSILCYLKMQTREFFTILHYHRHLEH</sequence>
<feature type="transmembrane region" description="Helical" evidence="1">
    <location>
        <begin position="190"/>
        <end position="214"/>
    </location>
</feature>
<dbReference type="InParanoid" id="I3EG42"/>
<keyword evidence="3" id="KW-1185">Reference proteome</keyword>
<evidence type="ECO:0000256" key="1">
    <source>
        <dbReference type="SAM" id="Phobius"/>
    </source>
</evidence>
<feature type="transmembrane region" description="Helical" evidence="1">
    <location>
        <begin position="136"/>
        <end position="169"/>
    </location>
</feature>